<evidence type="ECO:0000256" key="1">
    <source>
        <dbReference type="ARBA" id="ARBA00022649"/>
    </source>
</evidence>
<dbReference type="RefSeq" id="WP_166130043.1">
    <property type="nucleotide sequence ID" value="NZ_JAANOQ010000007.1"/>
</dbReference>
<dbReference type="Proteomes" id="UP000605990">
    <property type="component" value="Unassembled WGS sequence"/>
</dbReference>
<evidence type="ECO:0000313" key="4">
    <source>
        <dbReference type="Proteomes" id="UP000605990"/>
    </source>
</evidence>
<evidence type="ECO:0000256" key="2">
    <source>
        <dbReference type="SAM" id="Phobius"/>
    </source>
</evidence>
<reference evidence="3 4" key="1">
    <citation type="submission" date="2020-08" db="EMBL/GenBank/DDBJ databases">
        <title>Description of novel Flavobacterium F-408 isolate.</title>
        <authorList>
            <person name="Saticioglu I.B."/>
            <person name="Duman M."/>
            <person name="Altun S."/>
        </authorList>
    </citation>
    <scope>NUCLEOTIDE SEQUENCE [LARGE SCALE GENOMIC DNA]</scope>
    <source>
        <strain evidence="3 4">F-408</strain>
    </source>
</reference>
<proteinExistence type="predicted"/>
<dbReference type="Gene3D" id="3.30.2310.20">
    <property type="entry name" value="RelE-like"/>
    <property type="match status" value="1"/>
</dbReference>
<dbReference type="Pfam" id="PF05016">
    <property type="entry name" value="ParE_toxin"/>
    <property type="match status" value="1"/>
</dbReference>
<dbReference type="InterPro" id="IPR035093">
    <property type="entry name" value="RelE/ParE_toxin_dom_sf"/>
</dbReference>
<keyword evidence="4" id="KW-1185">Reference proteome</keyword>
<name>A0ABR7J0Z1_9FLAO</name>
<sequence length="95" mass="11637">MKYHLIIKEEANQEIIDSYLYYENQSKDLGEKFLENLETYFDRIQKYPKHYPVKRKPYREVFVRNFPFLIIYEIIGNDIVVYAVFHTSRNPNNKP</sequence>
<gene>
    <name evidence="3" type="ORF">H8R27_12015</name>
</gene>
<dbReference type="EMBL" id="JACRUN010000007">
    <property type="protein sequence ID" value="MBC5835613.1"/>
    <property type="molecule type" value="Genomic_DNA"/>
</dbReference>
<dbReference type="InterPro" id="IPR007712">
    <property type="entry name" value="RelE/ParE_toxin"/>
</dbReference>
<feature type="transmembrane region" description="Helical" evidence="2">
    <location>
        <begin position="65"/>
        <end position="85"/>
    </location>
</feature>
<accession>A0ABR7J0Z1</accession>
<evidence type="ECO:0000313" key="3">
    <source>
        <dbReference type="EMBL" id="MBC5835613.1"/>
    </source>
</evidence>
<organism evidence="3 4">
    <name type="scientific">Flavobacterium bernardetii</name>
    <dbReference type="NCBI Taxonomy" id="2813823"/>
    <lineage>
        <taxon>Bacteria</taxon>
        <taxon>Pseudomonadati</taxon>
        <taxon>Bacteroidota</taxon>
        <taxon>Flavobacteriia</taxon>
        <taxon>Flavobacteriales</taxon>
        <taxon>Flavobacteriaceae</taxon>
        <taxon>Flavobacterium</taxon>
    </lineage>
</organism>
<protein>
    <submittedName>
        <fullName evidence="3">Type II toxin-antitoxin system RelE/ParE family toxin</fullName>
    </submittedName>
</protein>
<comment type="caution">
    <text evidence="3">The sequence shown here is derived from an EMBL/GenBank/DDBJ whole genome shotgun (WGS) entry which is preliminary data.</text>
</comment>
<keyword evidence="1" id="KW-1277">Toxin-antitoxin system</keyword>
<keyword evidence="2" id="KW-1133">Transmembrane helix</keyword>
<keyword evidence="2" id="KW-0812">Transmembrane</keyword>
<keyword evidence="2" id="KW-0472">Membrane</keyword>